<evidence type="ECO:0000256" key="4">
    <source>
        <dbReference type="ARBA" id="ARBA00005189"/>
    </source>
</evidence>
<evidence type="ECO:0000256" key="1">
    <source>
        <dbReference type="ARBA" id="ARBA00001698"/>
    </source>
</evidence>
<dbReference type="PANTHER" id="PTHR46382">
    <property type="entry name" value="PHOSPHATIDATE CYTIDYLYLTRANSFERASE"/>
    <property type="match status" value="1"/>
</dbReference>
<dbReference type="EC" id="2.7.7.41" evidence="6 18"/>
<dbReference type="OrthoDB" id="9799199at2"/>
<evidence type="ECO:0000256" key="3">
    <source>
        <dbReference type="ARBA" id="ARBA00005119"/>
    </source>
</evidence>
<dbReference type="PROSITE" id="PS01315">
    <property type="entry name" value="CDS"/>
    <property type="match status" value="1"/>
</dbReference>
<keyword evidence="8" id="KW-1003">Cell membrane</keyword>
<proteinExistence type="inferred from homology"/>
<comment type="subcellular location">
    <subcellularLocation>
        <location evidence="2">Cell membrane</location>
        <topology evidence="2">Multi-pass membrane protein</topology>
    </subcellularLocation>
</comment>
<feature type="transmembrane region" description="Helical" evidence="19">
    <location>
        <begin position="137"/>
        <end position="157"/>
    </location>
</feature>
<comment type="caution">
    <text evidence="20">The sequence shown here is derived from an EMBL/GenBank/DDBJ whole genome shotgun (WGS) entry which is preliminary data.</text>
</comment>
<evidence type="ECO:0000256" key="13">
    <source>
        <dbReference type="ARBA" id="ARBA00022989"/>
    </source>
</evidence>
<evidence type="ECO:0000256" key="19">
    <source>
        <dbReference type="SAM" id="Phobius"/>
    </source>
</evidence>
<dbReference type="RefSeq" id="WP_053935937.1">
    <property type="nucleotide sequence ID" value="NZ_LAQT01000001.1"/>
</dbReference>
<keyword evidence="16" id="KW-0594">Phospholipid biosynthesis</keyword>
<accession>A0A0N0XL43</accession>
<evidence type="ECO:0000313" key="21">
    <source>
        <dbReference type="Proteomes" id="UP000037939"/>
    </source>
</evidence>
<evidence type="ECO:0000256" key="11">
    <source>
        <dbReference type="ARBA" id="ARBA00022692"/>
    </source>
</evidence>
<evidence type="ECO:0000256" key="12">
    <source>
        <dbReference type="ARBA" id="ARBA00022695"/>
    </source>
</evidence>
<evidence type="ECO:0000313" key="20">
    <source>
        <dbReference type="EMBL" id="KPC55216.1"/>
    </source>
</evidence>
<keyword evidence="11 18" id="KW-0812">Transmembrane</keyword>
<keyword evidence="21" id="KW-1185">Reference proteome</keyword>
<evidence type="ECO:0000256" key="7">
    <source>
        <dbReference type="ARBA" id="ARBA00019373"/>
    </source>
</evidence>
<keyword evidence="9" id="KW-0444">Lipid biosynthesis</keyword>
<comment type="pathway">
    <text evidence="3 18">Phospholipid metabolism; CDP-diacylglycerol biosynthesis; CDP-diacylglycerol from sn-glycerol 3-phosphate: step 3/3.</text>
</comment>
<name>A0A0N0XL43_9NEIS</name>
<dbReference type="PANTHER" id="PTHR46382:SF1">
    <property type="entry name" value="PHOSPHATIDATE CYTIDYLYLTRANSFERASE"/>
    <property type="match status" value="1"/>
</dbReference>
<keyword evidence="15 19" id="KW-0472">Membrane</keyword>
<feature type="transmembrane region" description="Helical" evidence="19">
    <location>
        <begin position="28"/>
        <end position="48"/>
    </location>
</feature>
<evidence type="ECO:0000256" key="14">
    <source>
        <dbReference type="ARBA" id="ARBA00023098"/>
    </source>
</evidence>
<feature type="transmembrane region" description="Helical" evidence="19">
    <location>
        <begin position="112"/>
        <end position="131"/>
    </location>
</feature>
<feature type="transmembrane region" description="Helical" evidence="19">
    <location>
        <begin position="55"/>
        <end position="74"/>
    </location>
</feature>
<comment type="similarity">
    <text evidence="5 18">Belongs to the CDS family.</text>
</comment>
<feature type="transmembrane region" description="Helical" evidence="19">
    <location>
        <begin position="244"/>
        <end position="265"/>
    </location>
</feature>
<keyword evidence="10 18" id="KW-0808">Transferase</keyword>
<dbReference type="STRING" id="857265.WG78_01120"/>
<evidence type="ECO:0000256" key="9">
    <source>
        <dbReference type="ARBA" id="ARBA00022516"/>
    </source>
</evidence>
<keyword evidence="14" id="KW-0443">Lipid metabolism</keyword>
<dbReference type="GO" id="GO:0005886">
    <property type="term" value="C:plasma membrane"/>
    <property type="evidence" value="ECO:0007669"/>
    <property type="project" value="UniProtKB-SubCell"/>
</dbReference>
<feature type="transmembrane region" description="Helical" evidence="19">
    <location>
        <begin position="178"/>
        <end position="198"/>
    </location>
</feature>
<keyword evidence="17" id="KW-1208">Phospholipid metabolism</keyword>
<protein>
    <recommendedName>
        <fullName evidence="7 18">Phosphatidate cytidylyltransferase</fullName>
        <ecNumber evidence="6 18">2.7.7.41</ecNumber>
    </recommendedName>
</protein>
<evidence type="ECO:0000256" key="6">
    <source>
        <dbReference type="ARBA" id="ARBA00012487"/>
    </source>
</evidence>
<gene>
    <name evidence="20" type="primary">cdsA</name>
    <name evidence="20" type="ORF">WG78_01120</name>
</gene>
<keyword evidence="12 18" id="KW-0548">Nucleotidyltransferase</keyword>
<dbReference type="InterPro" id="IPR000374">
    <property type="entry name" value="PC_trans"/>
</dbReference>
<evidence type="ECO:0000256" key="18">
    <source>
        <dbReference type="RuleBase" id="RU003938"/>
    </source>
</evidence>
<evidence type="ECO:0000256" key="16">
    <source>
        <dbReference type="ARBA" id="ARBA00023209"/>
    </source>
</evidence>
<comment type="catalytic activity">
    <reaction evidence="1 18">
        <text>a 1,2-diacyl-sn-glycero-3-phosphate + CTP + H(+) = a CDP-1,2-diacyl-sn-glycerol + diphosphate</text>
        <dbReference type="Rhea" id="RHEA:16229"/>
        <dbReference type="ChEBI" id="CHEBI:15378"/>
        <dbReference type="ChEBI" id="CHEBI:33019"/>
        <dbReference type="ChEBI" id="CHEBI:37563"/>
        <dbReference type="ChEBI" id="CHEBI:58332"/>
        <dbReference type="ChEBI" id="CHEBI:58608"/>
        <dbReference type="EC" id="2.7.7.41"/>
    </reaction>
</comment>
<evidence type="ECO:0000256" key="8">
    <source>
        <dbReference type="ARBA" id="ARBA00022475"/>
    </source>
</evidence>
<reference evidence="20 21" key="1">
    <citation type="submission" date="2015-07" db="EMBL/GenBank/DDBJ databases">
        <title>Draft genome sequence of the Amantichitinum ursilacus IGB-41, a new chitin-degrading bacterium.</title>
        <authorList>
            <person name="Kirstahler P."/>
            <person name="Guenther M."/>
            <person name="Grumaz C."/>
            <person name="Rupp S."/>
            <person name="Zibek S."/>
            <person name="Sohn K."/>
        </authorList>
    </citation>
    <scope>NUCLEOTIDE SEQUENCE [LARGE SCALE GENOMIC DNA]</scope>
    <source>
        <strain evidence="20 21">IGB-41</strain>
    </source>
</reference>
<comment type="pathway">
    <text evidence="4">Lipid metabolism.</text>
</comment>
<organism evidence="20 21">
    <name type="scientific">Amantichitinum ursilacus</name>
    <dbReference type="NCBI Taxonomy" id="857265"/>
    <lineage>
        <taxon>Bacteria</taxon>
        <taxon>Pseudomonadati</taxon>
        <taxon>Pseudomonadota</taxon>
        <taxon>Betaproteobacteria</taxon>
        <taxon>Neisseriales</taxon>
        <taxon>Chitinibacteraceae</taxon>
        <taxon>Amantichitinum</taxon>
    </lineage>
</organism>
<evidence type="ECO:0000256" key="17">
    <source>
        <dbReference type="ARBA" id="ARBA00023264"/>
    </source>
</evidence>
<dbReference type="AlphaFoldDB" id="A0A0N0XL43"/>
<dbReference type="PATRIC" id="fig|857265.3.peg.238"/>
<dbReference type="UniPathway" id="UPA00557">
    <property type="reaction ID" value="UER00614"/>
</dbReference>
<dbReference type="GO" id="GO:0004605">
    <property type="term" value="F:phosphatidate cytidylyltransferase activity"/>
    <property type="evidence" value="ECO:0007669"/>
    <property type="project" value="UniProtKB-EC"/>
</dbReference>
<evidence type="ECO:0000256" key="2">
    <source>
        <dbReference type="ARBA" id="ARBA00004651"/>
    </source>
</evidence>
<keyword evidence="13 19" id="KW-1133">Transmembrane helix</keyword>
<dbReference type="Pfam" id="PF01148">
    <property type="entry name" value="CTP_transf_1"/>
    <property type="match status" value="1"/>
</dbReference>
<dbReference type="GO" id="GO:0016024">
    <property type="term" value="P:CDP-diacylglycerol biosynthetic process"/>
    <property type="evidence" value="ECO:0007669"/>
    <property type="project" value="UniProtKB-UniPathway"/>
</dbReference>
<evidence type="ECO:0000256" key="10">
    <source>
        <dbReference type="ARBA" id="ARBA00022679"/>
    </source>
</evidence>
<feature type="transmembrane region" description="Helical" evidence="19">
    <location>
        <begin position="80"/>
        <end position="100"/>
    </location>
</feature>
<evidence type="ECO:0000256" key="5">
    <source>
        <dbReference type="ARBA" id="ARBA00010185"/>
    </source>
</evidence>
<dbReference type="EMBL" id="LAQT01000001">
    <property type="protein sequence ID" value="KPC55216.1"/>
    <property type="molecule type" value="Genomic_DNA"/>
</dbReference>
<dbReference type="Proteomes" id="UP000037939">
    <property type="component" value="Unassembled WGS sequence"/>
</dbReference>
<sequence length="268" mass="28376">MLLTRVITALILIPVVLAALFLLGAPGWAAFAAIVTALGAWEWGALCGYRMPARVALGVLVGALVMALSPGQTFVFHAPWLWPTLAAASVFWFVIAPLWLRKRWTLRSTLANGALPGVLLLVAAGLALITLRAEAGPLPLLLVMAIAWVADTAAYFSGKAFGKHKLAPAISPGKTWEGVAGALVGITIYALVLGAFTTLPLWKLVFAAWALTAVSIVGDLMESLFKRQAGIKDSSQLLPGHGGVLDRVDSLLAILPIAALLWPWLIQH</sequence>
<evidence type="ECO:0000256" key="15">
    <source>
        <dbReference type="ARBA" id="ARBA00023136"/>
    </source>
</evidence>